<evidence type="ECO:0000256" key="3">
    <source>
        <dbReference type="ARBA" id="ARBA00022475"/>
    </source>
</evidence>
<evidence type="ECO:0000256" key="1">
    <source>
        <dbReference type="ARBA" id="ARBA00004651"/>
    </source>
</evidence>
<feature type="transmembrane region" description="Helical" evidence="8">
    <location>
        <begin position="72"/>
        <end position="91"/>
    </location>
</feature>
<dbReference type="AlphaFoldDB" id="A0A1I0B5R0"/>
<organism evidence="9 10">
    <name type="scientific">Enterocloster lavalensis</name>
    <dbReference type="NCBI Taxonomy" id="460384"/>
    <lineage>
        <taxon>Bacteria</taxon>
        <taxon>Bacillati</taxon>
        <taxon>Bacillota</taxon>
        <taxon>Clostridia</taxon>
        <taxon>Lachnospirales</taxon>
        <taxon>Lachnospiraceae</taxon>
        <taxon>Enterocloster</taxon>
    </lineage>
</organism>
<feature type="transmembrane region" description="Helical" evidence="8">
    <location>
        <begin position="103"/>
        <end position="125"/>
    </location>
</feature>
<evidence type="ECO:0000256" key="5">
    <source>
        <dbReference type="ARBA" id="ARBA00022960"/>
    </source>
</evidence>
<feature type="transmembrane region" description="Helical" evidence="8">
    <location>
        <begin position="137"/>
        <end position="161"/>
    </location>
</feature>
<evidence type="ECO:0000256" key="4">
    <source>
        <dbReference type="ARBA" id="ARBA00022692"/>
    </source>
</evidence>
<evidence type="ECO:0000313" key="10">
    <source>
        <dbReference type="Proteomes" id="UP000198508"/>
    </source>
</evidence>
<accession>A0A1I0B5R0</accession>
<sequence>MNIHTNAKIKQFLLNVVLILLAFTIQNCVFPLLPFLAATPNLLLILTFSFGFIHGKGAGMLYGVLSGLLLDLFYSGPFGFYTLAYIYIGYINGIFTRYYYEDYITLPLILSVFNELAYSMYVYVFRFLIRGRLDLPYYFRNIMLPEIIFTVVTTLLVYRLFLSASRRLEDMGKRRDSTIV</sequence>
<evidence type="ECO:0000256" key="8">
    <source>
        <dbReference type="SAM" id="Phobius"/>
    </source>
</evidence>
<keyword evidence="10" id="KW-1185">Reference proteome</keyword>
<dbReference type="NCBIfam" id="TIGR03426">
    <property type="entry name" value="shape_MreD"/>
    <property type="match status" value="1"/>
</dbReference>
<feature type="transmembrane region" description="Helical" evidence="8">
    <location>
        <begin position="42"/>
        <end position="65"/>
    </location>
</feature>
<evidence type="ECO:0000256" key="2">
    <source>
        <dbReference type="ARBA" id="ARBA00007776"/>
    </source>
</evidence>
<keyword evidence="3" id="KW-1003">Cell membrane</keyword>
<evidence type="ECO:0000256" key="7">
    <source>
        <dbReference type="ARBA" id="ARBA00023136"/>
    </source>
</evidence>
<keyword evidence="5" id="KW-0133">Cell shape</keyword>
<gene>
    <name evidence="9" type="ORF">SAMN05216313_101361</name>
</gene>
<feature type="transmembrane region" description="Helical" evidence="8">
    <location>
        <begin position="12"/>
        <end position="36"/>
    </location>
</feature>
<dbReference type="GO" id="GO:0005886">
    <property type="term" value="C:plasma membrane"/>
    <property type="evidence" value="ECO:0007669"/>
    <property type="project" value="UniProtKB-SubCell"/>
</dbReference>
<dbReference type="GeneID" id="93280056"/>
<name>A0A1I0B5R0_9FIRM</name>
<evidence type="ECO:0000256" key="6">
    <source>
        <dbReference type="ARBA" id="ARBA00022989"/>
    </source>
</evidence>
<keyword evidence="4 8" id="KW-0812">Transmembrane</keyword>
<dbReference type="InterPro" id="IPR007227">
    <property type="entry name" value="Cell_shape_determining_MreD"/>
</dbReference>
<comment type="similarity">
    <text evidence="2">Belongs to the MreD family.</text>
</comment>
<reference evidence="10" key="1">
    <citation type="submission" date="2016-10" db="EMBL/GenBank/DDBJ databases">
        <authorList>
            <person name="Varghese N."/>
            <person name="Submissions S."/>
        </authorList>
    </citation>
    <scope>NUCLEOTIDE SEQUENCE [LARGE SCALE GENOMIC DNA]</scope>
    <source>
        <strain evidence="10">NLAE-zl-G277</strain>
    </source>
</reference>
<dbReference type="EMBL" id="FOIM01000001">
    <property type="protein sequence ID" value="SET02125.1"/>
    <property type="molecule type" value="Genomic_DNA"/>
</dbReference>
<proteinExistence type="inferred from homology"/>
<evidence type="ECO:0000313" key="9">
    <source>
        <dbReference type="EMBL" id="SET02125.1"/>
    </source>
</evidence>
<dbReference type="Pfam" id="PF04093">
    <property type="entry name" value="MreD"/>
    <property type="match status" value="1"/>
</dbReference>
<keyword evidence="6 8" id="KW-1133">Transmembrane helix</keyword>
<comment type="subcellular location">
    <subcellularLocation>
        <location evidence="1">Cell membrane</location>
        <topology evidence="1">Multi-pass membrane protein</topology>
    </subcellularLocation>
</comment>
<dbReference type="GO" id="GO:0008360">
    <property type="term" value="P:regulation of cell shape"/>
    <property type="evidence" value="ECO:0007669"/>
    <property type="project" value="UniProtKB-KW"/>
</dbReference>
<dbReference type="RefSeq" id="WP_007718419.1">
    <property type="nucleotide sequence ID" value="NZ_CABJCG010000001.1"/>
</dbReference>
<dbReference type="STRING" id="460384.SAMN05216313_101361"/>
<protein>
    <submittedName>
        <fullName evidence="9">Rod shape-determining protein MreD</fullName>
    </submittedName>
</protein>
<dbReference type="Proteomes" id="UP000198508">
    <property type="component" value="Unassembled WGS sequence"/>
</dbReference>
<keyword evidence="7 8" id="KW-0472">Membrane</keyword>